<dbReference type="InterPro" id="IPR013766">
    <property type="entry name" value="Thioredoxin_domain"/>
</dbReference>
<dbReference type="PANTHER" id="PTHR42852">
    <property type="entry name" value="THIOL:DISULFIDE INTERCHANGE PROTEIN DSBE"/>
    <property type="match status" value="1"/>
</dbReference>
<reference evidence="4" key="1">
    <citation type="submission" date="2017-09" db="EMBL/GenBank/DDBJ databases">
        <title>Depth-based differentiation of microbial function through sediment-hosted aquifers and enrichment of novel symbionts in the deep terrestrial subsurface.</title>
        <authorList>
            <person name="Probst A.J."/>
            <person name="Ladd B."/>
            <person name="Jarett J.K."/>
            <person name="Geller-Mcgrath D.E."/>
            <person name="Sieber C.M.K."/>
            <person name="Emerson J.B."/>
            <person name="Anantharaman K."/>
            <person name="Thomas B.C."/>
            <person name="Malmstrom R."/>
            <person name="Stieglmeier M."/>
            <person name="Klingl A."/>
            <person name="Woyke T."/>
            <person name="Ryan C.M."/>
            <person name="Banfield J.F."/>
        </authorList>
    </citation>
    <scope>NUCLEOTIDE SEQUENCE [LARGE SCALE GENOMIC DNA]</scope>
</reference>
<sequence length="175" mass="19327">MAKNGKTFSVILIMCVSVLSLCMLAGCAEKAKKAVEWGDSPDFTLKQLDGTNFTLSSLKGKVILLDFWATWCGYCVDEIPDLIAMRKDLADKGFEVVGVSLDKRAETVKKFAEKNGINYILVMGDNKIGDKYNISRGIPTTFIIDKDGNSVKSFLGLTGRKEFEQVILELLEKGK</sequence>
<dbReference type="InterPro" id="IPR017937">
    <property type="entry name" value="Thioredoxin_CS"/>
</dbReference>
<dbReference type="Pfam" id="PF00578">
    <property type="entry name" value="AhpC-TSA"/>
    <property type="match status" value="1"/>
</dbReference>
<protein>
    <recommendedName>
        <fullName evidence="2">Thioredoxin domain-containing protein</fullName>
    </recommendedName>
</protein>
<feature type="domain" description="Thioredoxin" evidence="2">
    <location>
        <begin position="34"/>
        <end position="175"/>
    </location>
</feature>
<dbReference type="CDD" id="cd02966">
    <property type="entry name" value="TlpA_like_family"/>
    <property type="match status" value="1"/>
</dbReference>
<evidence type="ECO:0000313" key="3">
    <source>
        <dbReference type="EMBL" id="PIZ14520.1"/>
    </source>
</evidence>
<feature type="chain" id="PRO_5014915425" description="Thioredoxin domain-containing protein" evidence="1">
    <location>
        <begin position="26"/>
        <end position="175"/>
    </location>
</feature>
<dbReference type="PROSITE" id="PS51257">
    <property type="entry name" value="PROKAR_LIPOPROTEIN"/>
    <property type="match status" value="1"/>
</dbReference>
<dbReference type="PROSITE" id="PS51352">
    <property type="entry name" value="THIOREDOXIN_2"/>
    <property type="match status" value="1"/>
</dbReference>
<dbReference type="GO" id="GO:0016209">
    <property type="term" value="F:antioxidant activity"/>
    <property type="evidence" value="ECO:0007669"/>
    <property type="project" value="InterPro"/>
</dbReference>
<feature type="signal peptide" evidence="1">
    <location>
        <begin position="1"/>
        <end position="25"/>
    </location>
</feature>
<gene>
    <name evidence="3" type="ORF">COY52_12325</name>
</gene>
<dbReference type="InterPro" id="IPR000866">
    <property type="entry name" value="AhpC/TSA"/>
</dbReference>
<accession>A0A2M7S4N5</accession>
<name>A0A2M7S4N5_9BACT</name>
<dbReference type="AlphaFoldDB" id="A0A2M7S4N5"/>
<dbReference type="EMBL" id="PFMR01000341">
    <property type="protein sequence ID" value="PIZ14520.1"/>
    <property type="molecule type" value="Genomic_DNA"/>
</dbReference>
<evidence type="ECO:0000313" key="4">
    <source>
        <dbReference type="Proteomes" id="UP000229307"/>
    </source>
</evidence>
<comment type="caution">
    <text evidence="3">The sequence shown here is derived from an EMBL/GenBank/DDBJ whole genome shotgun (WGS) entry which is preliminary data.</text>
</comment>
<dbReference type="Proteomes" id="UP000229307">
    <property type="component" value="Unassembled WGS sequence"/>
</dbReference>
<dbReference type="InterPro" id="IPR050553">
    <property type="entry name" value="Thioredoxin_ResA/DsbE_sf"/>
</dbReference>
<keyword evidence="1" id="KW-0732">Signal</keyword>
<proteinExistence type="predicted"/>
<dbReference type="SUPFAM" id="SSF52833">
    <property type="entry name" value="Thioredoxin-like"/>
    <property type="match status" value="1"/>
</dbReference>
<dbReference type="Gene3D" id="3.40.30.10">
    <property type="entry name" value="Glutaredoxin"/>
    <property type="match status" value="1"/>
</dbReference>
<dbReference type="InterPro" id="IPR036249">
    <property type="entry name" value="Thioredoxin-like_sf"/>
</dbReference>
<dbReference type="PANTHER" id="PTHR42852:SF13">
    <property type="entry name" value="PROTEIN DIPZ"/>
    <property type="match status" value="1"/>
</dbReference>
<dbReference type="GO" id="GO:0016491">
    <property type="term" value="F:oxidoreductase activity"/>
    <property type="evidence" value="ECO:0007669"/>
    <property type="project" value="InterPro"/>
</dbReference>
<evidence type="ECO:0000259" key="2">
    <source>
        <dbReference type="PROSITE" id="PS51352"/>
    </source>
</evidence>
<organism evidence="3 4">
    <name type="scientific">Candidatus Desantisbacteria bacterium CG_4_10_14_0_8_um_filter_48_22</name>
    <dbReference type="NCBI Taxonomy" id="1974543"/>
    <lineage>
        <taxon>Bacteria</taxon>
        <taxon>Candidatus Desantisiibacteriota</taxon>
    </lineage>
</organism>
<dbReference type="PROSITE" id="PS00194">
    <property type="entry name" value="THIOREDOXIN_1"/>
    <property type="match status" value="1"/>
</dbReference>
<evidence type="ECO:0000256" key="1">
    <source>
        <dbReference type="SAM" id="SignalP"/>
    </source>
</evidence>